<dbReference type="InterPro" id="IPR032260">
    <property type="entry name" value="DUF5060"/>
</dbReference>
<evidence type="ECO:0000256" key="2">
    <source>
        <dbReference type="SAM" id="SignalP"/>
    </source>
</evidence>
<dbReference type="InterPro" id="IPR013783">
    <property type="entry name" value="Ig-like_fold"/>
</dbReference>
<evidence type="ECO:0000259" key="3">
    <source>
        <dbReference type="Pfam" id="PF13204"/>
    </source>
</evidence>
<dbReference type="RefSeq" id="WP_197231762.1">
    <property type="nucleotide sequence ID" value="NZ_SJPV01000016.1"/>
</dbReference>
<gene>
    <name evidence="5" type="ORF">Poly41_61080</name>
</gene>
<proteinExistence type="predicted"/>
<accession>A0A5C6D3T4</accession>
<feature type="domain" description="DUF5060" evidence="4">
    <location>
        <begin position="34"/>
        <end position="102"/>
    </location>
</feature>
<reference evidence="5 6" key="1">
    <citation type="submission" date="2019-02" db="EMBL/GenBank/DDBJ databases">
        <title>Deep-cultivation of Planctomycetes and their phenomic and genomic characterization uncovers novel biology.</title>
        <authorList>
            <person name="Wiegand S."/>
            <person name="Jogler M."/>
            <person name="Boedeker C."/>
            <person name="Pinto D."/>
            <person name="Vollmers J."/>
            <person name="Rivas-Marin E."/>
            <person name="Kohn T."/>
            <person name="Peeters S.H."/>
            <person name="Heuer A."/>
            <person name="Rast P."/>
            <person name="Oberbeckmann S."/>
            <person name="Bunk B."/>
            <person name="Jeske O."/>
            <person name="Meyerdierks A."/>
            <person name="Storesund J.E."/>
            <person name="Kallscheuer N."/>
            <person name="Luecker S."/>
            <person name="Lage O.M."/>
            <person name="Pohl T."/>
            <person name="Merkel B.J."/>
            <person name="Hornburger P."/>
            <person name="Mueller R.-W."/>
            <person name="Bruemmer F."/>
            <person name="Labrenz M."/>
            <person name="Spormann A.M."/>
            <person name="Op Den Camp H."/>
            <person name="Overmann J."/>
            <person name="Amann R."/>
            <person name="Jetten M.S.M."/>
            <person name="Mascher T."/>
            <person name="Medema M.H."/>
            <person name="Devos D.P."/>
            <person name="Kaster A.-K."/>
            <person name="Ovreas L."/>
            <person name="Rohde M."/>
            <person name="Galperin M.Y."/>
            <person name="Jogler C."/>
        </authorList>
    </citation>
    <scope>NUCLEOTIDE SEQUENCE [LARGE SCALE GENOMIC DNA]</scope>
    <source>
        <strain evidence="5 6">Poly41</strain>
    </source>
</reference>
<dbReference type="AlphaFoldDB" id="A0A5C6D3T4"/>
<dbReference type="Gene3D" id="3.20.20.80">
    <property type="entry name" value="Glycosidases"/>
    <property type="match status" value="1"/>
</dbReference>
<organism evidence="5 6">
    <name type="scientific">Novipirellula artificiosorum</name>
    <dbReference type="NCBI Taxonomy" id="2528016"/>
    <lineage>
        <taxon>Bacteria</taxon>
        <taxon>Pseudomonadati</taxon>
        <taxon>Planctomycetota</taxon>
        <taxon>Planctomycetia</taxon>
        <taxon>Pirellulales</taxon>
        <taxon>Pirellulaceae</taxon>
        <taxon>Novipirellula</taxon>
    </lineage>
</organism>
<evidence type="ECO:0000256" key="1">
    <source>
        <dbReference type="SAM" id="MobiDB-lite"/>
    </source>
</evidence>
<dbReference type="InterPro" id="IPR025277">
    <property type="entry name" value="Apiosidase-like_cat_dom"/>
</dbReference>
<protein>
    <submittedName>
        <fullName evidence="5">Putative endoglucanase</fullName>
    </submittedName>
</protein>
<name>A0A5C6D3T4_9BACT</name>
<dbReference type="Gene3D" id="2.60.40.10">
    <property type="entry name" value="Immunoglobulins"/>
    <property type="match status" value="1"/>
</dbReference>
<dbReference type="SUPFAM" id="SSF51445">
    <property type="entry name" value="(Trans)glycosidases"/>
    <property type="match status" value="1"/>
</dbReference>
<evidence type="ECO:0000313" key="6">
    <source>
        <dbReference type="Proteomes" id="UP000319143"/>
    </source>
</evidence>
<dbReference type="PANTHER" id="PTHR37836">
    <property type="entry name" value="LMO1036 PROTEIN"/>
    <property type="match status" value="1"/>
</dbReference>
<keyword evidence="6" id="KW-1185">Reference proteome</keyword>
<evidence type="ECO:0000259" key="4">
    <source>
        <dbReference type="Pfam" id="PF16586"/>
    </source>
</evidence>
<feature type="signal peptide" evidence="2">
    <location>
        <begin position="1"/>
        <end position="30"/>
    </location>
</feature>
<dbReference type="PANTHER" id="PTHR37836:SF3">
    <property type="entry name" value="ENDOGLUCANASE"/>
    <property type="match status" value="1"/>
</dbReference>
<dbReference type="Pfam" id="PF13204">
    <property type="entry name" value="Apiosidase"/>
    <property type="match status" value="1"/>
</dbReference>
<feature type="domain" description="Apiosidase-like catalytic" evidence="3">
    <location>
        <begin position="138"/>
        <end position="458"/>
    </location>
</feature>
<feature type="region of interest" description="Disordered" evidence="1">
    <location>
        <begin position="94"/>
        <end position="130"/>
    </location>
</feature>
<keyword evidence="2" id="KW-0732">Signal</keyword>
<dbReference type="EMBL" id="SJPV01000016">
    <property type="protein sequence ID" value="TWU31552.1"/>
    <property type="molecule type" value="Genomic_DNA"/>
</dbReference>
<dbReference type="Pfam" id="PF16586">
    <property type="entry name" value="DUF5060"/>
    <property type="match status" value="1"/>
</dbReference>
<sequence length="541" mass="60232" precursor="true">MSSNNRVVFQTVVLVIVGAVCVASREAAMAATHVPAWQVVELEFTSEKDYPNAYTEVEFWVDFVHQDGMQLRRPGFWDGGRSFKVRFASPLDEGQWSWKSDSSLPDGGLRDQSGSFQTGPPNGKNPFRQHGFWRIPPGSRWMEYADGTSAVMVADTPWAIPWRATHEQVEVYARDRQAKGFNAALLMSVMPDRRMEGPRDRTQHAGFARGFEDLPSGHINKLNAEYFQYLDRTVEILTERGIAPVWQPVFHGFGWKGLSVAGPVIPPDEYARYCRYLVARYGAYPAIWLVLGDGSGAEIGIDPGGREIEAWDAYHQPTGLHYGPHAPSKAHQAKEWLDFQWIQTGHSGEHRQDRLAAHFCQMPVKAVANGEPTYENIGTKGQAAGWWQGHEAWRNLCAGGTMGIVYGAGSLWNWVHPGEPELNDGWARAPESSWRDALDFEGSTYAGMLGKILDGLPIDGAQPDNTCTYGRPSLFKPNQLLILYLENGGSLRVLREDIPDAWRIYDPKSGEIVRSGRMSDSGKNLGDTGSGPRVVIFSSTY</sequence>
<comment type="caution">
    <text evidence="5">The sequence shown here is derived from an EMBL/GenBank/DDBJ whole genome shotgun (WGS) entry which is preliminary data.</text>
</comment>
<evidence type="ECO:0000313" key="5">
    <source>
        <dbReference type="EMBL" id="TWU31552.1"/>
    </source>
</evidence>
<dbReference type="Proteomes" id="UP000319143">
    <property type="component" value="Unassembled WGS sequence"/>
</dbReference>
<dbReference type="InterPro" id="IPR017853">
    <property type="entry name" value="GH"/>
</dbReference>
<feature type="chain" id="PRO_5022675378" evidence="2">
    <location>
        <begin position="31"/>
        <end position="541"/>
    </location>
</feature>